<sequence length="260" mass="28531">MSHAFNWSLRQWQLFCLALAFFSRIPVPASTPYSPELLNQSSRYLSLVGLLLGTVQALLLLATAQLLPFSIAVLLSLVAGLVLTGAFHEDGLADTADGLGGGLSLERKLEIMKDSRVGTYGLVALFSVFLIKWQSLQALDSQAVWALVLVAGLSRATAVSLTFVLPYQQLDAVSKSKPIATSLQKRALVWIWLFVLPLLSLLPVSLALSLLVTLILCFALLFVYYRSQLQGYTGDLLGAAQQVTELSCYLVWLVWWRQQG</sequence>
<evidence type="ECO:0000256" key="13">
    <source>
        <dbReference type="ARBA" id="ARBA00023136"/>
    </source>
</evidence>
<proteinExistence type="inferred from homology"/>
<evidence type="ECO:0000256" key="19">
    <source>
        <dbReference type="HAMAP-Rule" id="MF_00719"/>
    </source>
</evidence>
<dbReference type="Proteomes" id="UP000276260">
    <property type="component" value="Unassembled WGS sequence"/>
</dbReference>
<keyword evidence="10 19" id="KW-0812">Transmembrane</keyword>
<evidence type="ECO:0000256" key="14">
    <source>
        <dbReference type="ARBA" id="ARBA00025228"/>
    </source>
</evidence>
<keyword evidence="11 19" id="KW-0460">Magnesium</keyword>
<keyword evidence="13 19" id="KW-0472">Membrane</keyword>
<evidence type="ECO:0000256" key="16">
    <source>
        <dbReference type="ARBA" id="ARBA00032853"/>
    </source>
</evidence>
<evidence type="ECO:0000313" key="21">
    <source>
        <dbReference type="Proteomes" id="UP000276260"/>
    </source>
</evidence>
<dbReference type="PANTHER" id="PTHR34148">
    <property type="entry name" value="ADENOSYLCOBINAMIDE-GDP RIBAZOLETRANSFERASE"/>
    <property type="match status" value="1"/>
</dbReference>
<comment type="caution">
    <text evidence="20">The sequence shown here is derived from an EMBL/GenBank/DDBJ whole genome shotgun (WGS) entry which is preliminary data.</text>
</comment>
<protein>
    <recommendedName>
        <fullName evidence="6 19">Adenosylcobinamide-GDP ribazoletransferase</fullName>
        <ecNumber evidence="5 19">2.7.8.26</ecNumber>
    </recommendedName>
    <alternativeName>
        <fullName evidence="16 19">Cobalamin synthase</fullName>
    </alternativeName>
    <alternativeName>
        <fullName evidence="15 19">Cobalamin-5'-phosphate synthase</fullName>
    </alternativeName>
</protein>
<comment type="cofactor">
    <cofactor evidence="1 19">
        <name>Mg(2+)</name>
        <dbReference type="ChEBI" id="CHEBI:18420"/>
    </cofactor>
</comment>
<feature type="transmembrane region" description="Helical" evidence="19">
    <location>
        <begin position="145"/>
        <end position="169"/>
    </location>
</feature>
<evidence type="ECO:0000256" key="12">
    <source>
        <dbReference type="ARBA" id="ARBA00022989"/>
    </source>
</evidence>
<dbReference type="GO" id="GO:0005886">
    <property type="term" value="C:plasma membrane"/>
    <property type="evidence" value="ECO:0007669"/>
    <property type="project" value="UniProtKB-SubCell"/>
</dbReference>
<evidence type="ECO:0000256" key="15">
    <source>
        <dbReference type="ARBA" id="ARBA00032605"/>
    </source>
</evidence>
<evidence type="ECO:0000256" key="10">
    <source>
        <dbReference type="ARBA" id="ARBA00022692"/>
    </source>
</evidence>
<dbReference type="EMBL" id="RRCF01000004">
    <property type="protein sequence ID" value="RRJ19854.1"/>
    <property type="molecule type" value="Genomic_DNA"/>
</dbReference>
<accession>A0A3P3QFC8</accession>
<dbReference type="EC" id="2.7.8.26" evidence="5 19"/>
<comment type="catalytic activity">
    <reaction evidence="17 19">
        <text>alpha-ribazole + adenosylcob(III)inamide-GDP = adenosylcob(III)alamin + GMP + H(+)</text>
        <dbReference type="Rhea" id="RHEA:16049"/>
        <dbReference type="ChEBI" id="CHEBI:10329"/>
        <dbReference type="ChEBI" id="CHEBI:15378"/>
        <dbReference type="ChEBI" id="CHEBI:18408"/>
        <dbReference type="ChEBI" id="CHEBI:58115"/>
        <dbReference type="ChEBI" id="CHEBI:60487"/>
        <dbReference type="EC" id="2.7.8.26"/>
    </reaction>
</comment>
<keyword evidence="21" id="KW-1185">Reference proteome</keyword>
<dbReference type="GO" id="GO:0009236">
    <property type="term" value="P:cobalamin biosynthetic process"/>
    <property type="evidence" value="ECO:0007669"/>
    <property type="project" value="UniProtKB-UniRule"/>
</dbReference>
<dbReference type="GO" id="GO:0008818">
    <property type="term" value="F:cobalamin 5'-phosphate synthase activity"/>
    <property type="evidence" value="ECO:0007669"/>
    <property type="project" value="UniProtKB-UniRule"/>
</dbReference>
<dbReference type="NCBIfam" id="NF001277">
    <property type="entry name" value="PRK00235.1-3"/>
    <property type="match status" value="1"/>
</dbReference>
<comment type="similarity">
    <text evidence="4 19">Belongs to the CobS family.</text>
</comment>
<dbReference type="GO" id="GO:0051073">
    <property type="term" value="F:adenosylcobinamide-GDP ribazoletransferase activity"/>
    <property type="evidence" value="ECO:0007669"/>
    <property type="project" value="UniProtKB-UniRule"/>
</dbReference>
<feature type="transmembrane region" description="Helical" evidence="19">
    <location>
        <begin position="117"/>
        <end position="133"/>
    </location>
</feature>
<comment type="pathway">
    <text evidence="3 19">Cofactor biosynthesis; adenosylcobalamin biosynthesis; adenosylcobalamin from cob(II)yrinate a,c-diamide: step 7/7.</text>
</comment>
<dbReference type="NCBIfam" id="TIGR00317">
    <property type="entry name" value="cobS"/>
    <property type="match status" value="1"/>
</dbReference>
<comment type="catalytic activity">
    <reaction evidence="18 19">
        <text>alpha-ribazole 5'-phosphate + adenosylcob(III)inamide-GDP = adenosylcob(III)alamin 5'-phosphate + GMP + H(+)</text>
        <dbReference type="Rhea" id="RHEA:23560"/>
        <dbReference type="ChEBI" id="CHEBI:15378"/>
        <dbReference type="ChEBI" id="CHEBI:57918"/>
        <dbReference type="ChEBI" id="CHEBI:58115"/>
        <dbReference type="ChEBI" id="CHEBI:60487"/>
        <dbReference type="ChEBI" id="CHEBI:60493"/>
        <dbReference type="EC" id="2.7.8.26"/>
    </reaction>
</comment>
<feature type="transmembrane region" description="Helical" evidence="19">
    <location>
        <begin position="69"/>
        <end position="87"/>
    </location>
</feature>
<evidence type="ECO:0000256" key="18">
    <source>
        <dbReference type="ARBA" id="ARBA00049504"/>
    </source>
</evidence>
<evidence type="ECO:0000256" key="6">
    <source>
        <dbReference type="ARBA" id="ARBA00015850"/>
    </source>
</evidence>
<evidence type="ECO:0000313" key="20">
    <source>
        <dbReference type="EMBL" id="RRJ19854.1"/>
    </source>
</evidence>
<dbReference type="Pfam" id="PF02654">
    <property type="entry name" value="CobS"/>
    <property type="match status" value="1"/>
</dbReference>
<comment type="subcellular location">
    <subcellularLocation>
        <location evidence="2 19">Cell membrane</location>
        <topology evidence="2 19">Multi-pass membrane protein</topology>
    </subcellularLocation>
</comment>
<evidence type="ECO:0000256" key="4">
    <source>
        <dbReference type="ARBA" id="ARBA00010561"/>
    </source>
</evidence>
<dbReference type="AlphaFoldDB" id="A0A3P3QFC8"/>
<dbReference type="PANTHER" id="PTHR34148:SF1">
    <property type="entry name" value="ADENOSYLCOBINAMIDE-GDP RIBAZOLETRANSFERASE"/>
    <property type="match status" value="1"/>
</dbReference>
<keyword evidence="12 19" id="KW-1133">Transmembrane helix</keyword>
<feature type="transmembrane region" description="Helical" evidence="19">
    <location>
        <begin position="44"/>
        <end position="62"/>
    </location>
</feature>
<evidence type="ECO:0000256" key="7">
    <source>
        <dbReference type="ARBA" id="ARBA00022475"/>
    </source>
</evidence>
<name>A0A3P3QFC8_9GAMM</name>
<evidence type="ECO:0000256" key="3">
    <source>
        <dbReference type="ARBA" id="ARBA00004663"/>
    </source>
</evidence>
<keyword evidence="9 19" id="KW-0808">Transferase</keyword>
<keyword evidence="8 19" id="KW-0169">Cobalamin biosynthesis</keyword>
<dbReference type="UniPathway" id="UPA00148">
    <property type="reaction ID" value="UER00238"/>
</dbReference>
<organism evidence="20 21">
    <name type="scientific">Rheinheimera mesophila</name>
    <dbReference type="NCBI Taxonomy" id="1547515"/>
    <lineage>
        <taxon>Bacteria</taxon>
        <taxon>Pseudomonadati</taxon>
        <taxon>Pseudomonadota</taxon>
        <taxon>Gammaproteobacteria</taxon>
        <taxon>Chromatiales</taxon>
        <taxon>Chromatiaceae</taxon>
        <taxon>Rheinheimera</taxon>
    </lineage>
</organism>
<dbReference type="InterPro" id="IPR003805">
    <property type="entry name" value="CobS"/>
</dbReference>
<evidence type="ECO:0000256" key="9">
    <source>
        <dbReference type="ARBA" id="ARBA00022679"/>
    </source>
</evidence>
<feature type="transmembrane region" description="Helical" evidence="19">
    <location>
        <begin position="189"/>
        <end position="222"/>
    </location>
</feature>
<evidence type="ECO:0000256" key="5">
    <source>
        <dbReference type="ARBA" id="ARBA00013200"/>
    </source>
</evidence>
<evidence type="ECO:0000256" key="8">
    <source>
        <dbReference type="ARBA" id="ARBA00022573"/>
    </source>
</evidence>
<dbReference type="OrthoDB" id="9794626at2"/>
<comment type="function">
    <text evidence="14 19">Joins adenosylcobinamide-GDP and alpha-ribazole to generate adenosylcobalamin (Ado-cobalamin). Also synthesizes adenosylcobalamin 5'-phosphate from adenosylcobinamide-GDP and alpha-ribazole 5'-phosphate.</text>
</comment>
<evidence type="ECO:0000256" key="2">
    <source>
        <dbReference type="ARBA" id="ARBA00004651"/>
    </source>
</evidence>
<evidence type="ECO:0000256" key="1">
    <source>
        <dbReference type="ARBA" id="ARBA00001946"/>
    </source>
</evidence>
<gene>
    <name evidence="19" type="primary">cobS</name>
    <name evidence="20" type="ORF">EIK76_15205</name>
</gene>
<evidence type="ECO:0000256" key="17">
    <source>
        <dbReference type="ARBA" id="ARBA00048623"/>
    </source>
</evidence>
<evidence type="ECO:0000256" key="11">
    <source>
        <dbReference type="ARBA" id="ARBA00022842"/>
    </source>
</evidence>
<keyword evidence="7 19" id="KW-1003">Cell membrane</keyword>
<reference evidence="20 21" key="1">
    <citation type="submission" date="2018-11" db="EMBL/GenBank/DDBJ databases">
        <title>Draft genome analysis of Rheinheimera mesophila isolated from an industrial waste site.</title>
        <authorList>
            <person name="Yu Q."/>
            <person name="Qi Y."/>
            <person name="Zhang H."/>
            <person name="Lu Y."/>
            <person name="Pu J."/>
        </authorList>
    </citation>
    <scope>NUCLEOTIDE SEQUENCE [LARGE SCALE GENOMIC DNA]</scope>
    <source>
        <strain evidence="20 21">IITR13</strain>
    </source>
</reference>
<dbReference type="HAMAP" id="MF_00719">
    <property type="entry name" value="CobS"/>
    <property type="match status" value="1"/>
</dbReference>